<comment type="caution">
    <text evidence="4">The sequence shown here is derived from an EMBL/GenBank/DDBJ whole genome shotgun (WGS) entry which is preliminary data.</text>
</comment>
<feature type="transmembrane region" description="Helical" evidence="2">
    <location>
        <begin position="27"/>
        <end position="48"/>
    </location>
</feature>
<keyword evidence="2" id="KW-0472">Membrane</keyword>
<accession>A0A269YHV1</accession>
<organism evidence="4 6">
    <name type="scientific">Rothia dentocariosa</name>
    <dbReference type="NCBI Taxonomy" id="2047"/>
    <lineage>
        <taxon>Bacteria</taxon>
        <taxon>Bacillati</taxon>
        <taxon>Actinomycetota</taxon>
        <taxon>Actinomycetes</taxon>
        <taxon>Micrococcales</taxon>
        <taxon>Micrococcaceae</taxon>
        <taxon>Rothia</taxon>
    </lineage>
</organism>
<keyword evidence="2" id="KW-1133">Transmembrane helix</keyword>
<dbReference type="Proteomes" id="UP000219947">
    <property type="component" value="Unassembled WGS sequence"/>
</dbReference>
<dbReference type="EMBL" id="NCWU01000011">
    <property type="protein sequence ID" value="PAK85102.1"/>
    <property type="molecule type" value="Genomic_DNA"/>
</dbReference>
<name>A0A269YHV1_9MICC</name>
<evidence type="ECO:0000256" key="1">
    <source>
        <dbReference type="SAM" id="Coils"/>
    </source>
</evidence>
<feature type="transmembrane region" description="Helical" evidence="2">
    <location>
        <begin position="170"/>
        <end position="189"/>
    </location>
</feature>
<feature type="transmembrane region" description="Helical" evidence="2">
    <location>
        <begin position="201"/>
        <end position="222"/>
    </location>
</feature>
<feature type="transmembrane region" description="Helical" evidence="2">
    <location>
        <begin position="145"/>
        <end position="164"/>
    </location>
</feature>
<reference evidence="3 5" key="1">
    <citation type="submission" date="2017-04" db="EMBL/GenBank/DDBJ databases">
        <title>Kefir bacterial isolates.</title>
        <authorList>
            <person name="Kim Y."/>
            <person name="Blasche S."/>
            <person name="Patil K.R."/>
        </authorList>
    </citation>
    <scope>NUCLEOTIDE SEQUENCE [LARGE SCALE GENOMIC DNA]</scope>
    <source>
        <strain evidence="3 5">OG2-1</strain>
    </source>
</reference>
<keyword evidence="1" id="KW-0175">Coiled coil</keyword>
<feature type="transmembrane region" description="Helical" evidence="2">
    <location>
        <begin position="285"/>
        <end position="304"/>
    </location>
</feature>
<evidence type="ECO:0000313" key="4">
    <source>
        <dbReference type="EMBL" id="PEN15599.1"/>
    </source>
</evidence>
<keyword evidence="6" id="KW-1185">Reference proteome</keyword>
<sequence length="462" mass="52580">MRIALKEVPVLSSHHADIPKNRWSWRLLYNFLLYVSPVALLTVAFPFVTPILSKNYVGSVPLIQIILAASIVVPWLSQAVCMPIYRALESEHLKVEDARREVQEEAAILKRDHKSKEAQELLATLDTDPKYQHISELRAFSRHWGYLYLVGLPIAFLFAIPVVLVLHWDMVALVSFLFLSMLNVAYAQLLIVPNVAKNRPLWFFAWLGYTIVLLTLPTVWFLPPLVGSAILFSGIGREIKQLFHFSRLPLGAAYRDVIRGLLTGSILWADKYVLFLVTNGKIDVIAIYMSLVPCVIAYNYFFVVESNRVNGSIQRLWTLFNKLPFSEIEPEAHAVVRISHASVRNTLIVSVICSVITGILMYIFVPNTFPLAYAGLTVAWLFLAMALFIYQLEYMTMFKTVHIICAVHLLIVTVAFSIIPNDGGYLPIIIGEAILALVTWILYRRAWANPEYSLFWRRALAW</sequence>
<feature type="transmembrane region" description="Helical" evidence="2">
    <location>
        <begin position="347"/>
        <end position="365"/>
    </location>
</feature>
<protein>
    <submittedName>
        <fullName evidence="4">Uncharacterized protein</fullName>
    </submittedName>
</protein>
<evidence type="ECO:0000313" key="5">
    <source>
        <dbReference type="Proteomes" id="UP000216195"/>
    </source>
</evidence>
<feature type="transmembrane region" description="Helical" evidence="2">
    <location>
        <begin position="425"/>
        <end position="443"/>
    </location>
</feature>
<feature type="coiled-coil region" evidence="1">
    <location>
        <begin position="85"/>
        <end position="119"/>
    </location>
</feature>
<feature type="transmembrane region" description="Helical" evidence="2">
    <location>
        <begin position="371"/>
        <end position="389"/>
    </location>
</feature>
<feature type="transmembrane region" description="Helical" evidence="2">
    <location>
        <begin position="60"/>
        <end position="85"/>
    </location>
</feature>
<dbReference type="Proteomes" id="UP000216195">
    <property type="component" value="Unassembled WGS sequence"/>
</dbReference>
<dbReference type="AlphaFoldDB" id="A0A269YHV1"/>
<accession>A0A5F0M3K8</accession>
<proteinExistence type="predicted"/>
<reference evidence="4" key="2">
    <citation type="submission" date="2017-10" db="EMBL/GenBank/DDBJ databases">
        <title>Kefir isolates.</title>
        <authorList>
            <person name="Kim Y."/>
            <person name="Blasche S."/>
        </authorList>
    </citation>
    <scope>NUCLEOTIDE SEQUENCE [LARGE SCALE GENOMIC DNA]</scope>
    <source>
        <strain evidence="4">OG2-2</strain>
    </source>
</reference>
<feature type="transmembrane region" description="Helical" evidence="2">
    <location>
        <begin position="401"/>
        <end position="419"/>
    </location>
</feature>
<gene>
    <name evidence="3" type="ORF">B8W87_08360</name>
    <name evidence="4" type="ORF">CRM92_09975</name>
</gene>
<evidence type="ECO:0000313" key="6">
    <source>
        <dbReference type="Proteomes" id="UP000219947"/>
    </source>
</evidence>
<evidence type="ECO:0000313" key="3">
    <source>
        <dbReference type="EMBL" id="PAK85102.1"/>
    </source>
</evidence>
<evidence type="ECO:0000256" key="2">
    <source>
        <dbReference type="SAM" id="Phobius"/>
    </source>
</evidence>
<dbReference type="EMBL" id="PDEV01000005">
    <property type="protein sequence ID" value="PEN15599.1"/>
    <property type="molecule type" value="Genomic_DNA"/>
</dbReference>
<keyword evidence="2" id="KW-0812">Transmembrane</keyword>